<gene>
    <name evidence="1" type="ORF">Poly59_31260</name>
</gene>
<dbReference type="EMBL" id="SJPX01000003">
    <property type="protein sequence ID" value="TWU51534.1"/>
    <property type="molecule type" value="Genomic_DNA"/>
</dbReference>
<evidence type="ECO:0000313" key="2">
    <source>
        <dbReference type="Proteomes" id="UP000317977"/>
    </source>
</evidence>
<protein>
    <submittedName>
        <fullName evidence="1">Uncharacterized protein</fullName>
    </submittedName>
</protein>
<comment type="caution">
    <text evidence="1">The sequence shown here is derived from an EMBL/GenBank/DDBJ whole genome shotgun (WGS) entry which is preliminary data.</text>
</comment>
<evidence type="ECO:0000313" key="1">
    <source>
        <dbReference type="EMBL" id="TWU51534.1"/>
    </source>
</evidence>
<reference evidence="1 2" key="1">
    <citation type="submission" date="2019-02" db="EMBL/GenBank/DDBJ databases">
        <title>Deep-cultivation of Planctomycetes and their phenomic and genomic characterization uncovers novel biology.</title>
        <authorList>
            <person name="Wiegand S."/>
            <person name="Jogler M."/>
            <person name="Boedeker C."/>
            <person name="Pinto D."/>
            <person name="Vollmers J."/>
            <person name="Rivas-Marin E."/>
            <person name="Kohn T."/>
            <person name="Peeters S.H."/>
            <person name="Heuer A."/>
            <person name="Rast P."/>
            <person name="Oberbeckmann S."/>
            <person name="Bunk B."/>
            <person name="Jeske O."/>
            <person name="Meyerdierks A."/>
            <person name="Storesund J.E."/>
            <person name="Kallscheuer N."/>
            <person name="Luecker S."/>
            <person name="Lage O.M."/>
            <person name="Pohl T."/>
            <person name="Merkel B.J."/>
            <person name="Hornburger P."/>
            <person name="Mueller R.-W."/>
            <person name="Bruemmer F."/>
            <person name="Labrenz M."/>
            <person name="Spormann A.M."/>
            <person name="Op Den Camp H."/>
            <person name="Overmann J."/>
            <person name="Amann R."/>
            <person name="Jetten M.S.M."/>
            <person name="Mascher T."/>
            <person name="Medema M.H."/>
            <person name="Devos D.P."/>
            <person name="Kaster A.-K."/>
            <person name="Ovreas L."/>
            <person name="Rohde M."/>
            <person name="Galperin M.Y."/>
            <person name="Jogler C."/>
        </authorList>
    </citation>
    <scope>NUCLEOTIDE SEQUENCE [LARGE SCALE GENOMIC DNA]</scope>
    <source>
        <strain evidence="1 2">Poly59</strain>
    </source>
</reference>
<keyword evidence="2" id="KW-1185">Reference proteome</keyword>
<dbReference type="Proteomes" id="UP000317977">
    <property type="component" value="Unassembled WGS sequence"/>
</dbReference>
<dbReference type="AlphaFoldDB" id="A0A5C6ET32"/>
<organism evidence="1 2">
    <name type="scientific">Rubripirellula reticaptiva</name>
    <dbReference type="NCBI Taxonomy" id="2528013"/>
    <lineage>
        <taxon>Bacteria</taxon>
        <taxon>Pseudomonadati</taxon>
        <taxon>Planctomycetota</taxon>
        <taxon>Planctomycetia</taxon>
        <taxon>Pirellulales</taxon>
        <taxon>Pirellulaceae</taxon>
        <taxon>Rubripirellula</taxon>
    </lineage>
</organism>
<sequence>MDDPIALSDRLTECIPDDLYELWRNGPLRFASRDNLPVVELTGQRLALHWGSTRIVADAADCHFRVGRPWKMKRNARSARPLLPFGNHDLILIDFPPLQTGFWGGIWSYNTAPVGYTKRSLNDWANALATIVDGFDAQRFLHD</sequence>
<proteinExistence type="predicted"/>
<accession>A0A5C6ET32</accession>
<name>A0A5C6ET32_9BACT</name>